<keyword evidence="1" id="KW-0175">Coiled coil</keyword>
<keyword evidence="4" id="KW-1185">Reference proteome</keyword>
<evidence type="ECO:0000256" key="1">
    <source>
        <dbReference type="SAM" id="Coils"/>
    </source>
</evidence>
<feature type="coiled-coil region" evidence="1">
    <location>
        <begin position="86"/>
        <end position="113"/>
    </location>
</feature>
<evidence type="ECO:0000313" key="3">
    <source>
        <dbReference type="EMBL" id="MED6237517.1"/>
    </source>
</evidence>
<sequence length="113" mass="12418">MSIEVANANVNSKRDRGTTTPTNTPEKGQMEKKIKGNSDETVPEEAVGSILGALEALGKRVDNRLDDISTQLQQHSAMLATIAKTVQINSEDIKECKNKVKNLEAQVERLQKE</sequence>
<organism evidence="3 4">
    <name type="scientific">Ataeniobius toweri</name>
    <dbReference type="NCBI Taxonomy" id="208326"/>
    <lineage>
        <taxon>Eukaryota</taxon>
        <taxon>Metazoa</taxon>
        <taxon>Chordata</taxon>
        <taxon>Craniata</taxon>
        <taxon>Vertebrata</taxon>
        <taxon>Euteleostomi</taxon>
        <taxon>Actinopterygii</taxon>
        <taxon>Neopterygii</taxon>
        <taxon>Teleostei</taxon>
        <taxon>Neoteleostei</taxon>
        <taxon>Acanthomorphata</taxon>
        <taxon>Ovalentaria</taxon>
        <taxon>Atherinomorphae</taxon>
        <taxon>Cyprinodontiformes</taxon>
        <taxon>Goodeidae</taxon>
        <taxon>Ataeniobius</taxon>
    </lineage>
</organism>
<dbReference type="Proteomes" id="UP001345963">
    <property type="component" value="Unassembled WGS sequence"/>
</dbReference>
<gene>
    <name evidence="3" type="ORF">ATANTOWER_026625</name>
</gene>
<proteinExistence type="predicted"/>
<feature type="compositionally biased region" description="Basic and acidic residues" evidence="2">
    <location>
        <begin position="28"/>
        <end position="38"/>
    </location>
</feature>
<comment type="caution">
    <text evidence="3">The sequence shown here is derived from an EMBL/GenBank/DDBJ whole genome shotgun (WGS) entry which is preliminary data.</text>
</comment>
<evidence type="ECO:0000256" key="2">
    <source>
        <dbReference type="SAM" id="MobiDB-lite"/>
    </source>
</evidence>
<reference evidence="3 4" key="1">
    <citation type="submission" date="2021-07" db="EMBL/GenBank/DDBJ databases">
        <authorList>
            <person name="Palmer J.M."/>
        </authorList>
    </citation>
    <scope>NUCLEOTIDE SEQUENCE [LARGE SCALE GENOMIC DNA]</scope>
    <source>
        <strain evidence="3 4">AT_MEX2019</strain>
        <tissue evidence="3">Muscle</tissue>
    </source>
</reference>
<evidence type="ECO:0000313" key="4">
    <source>
        <dbReference type="Proteomes" id="UP001345963"/>
    </source>
</evidence>
<name>A0ABU7AH81_9TELE</name>
<feature type="region of interest" description="Disordered" evidence="2">
    <location>
        <begin position="1"/>
        <end position="42"/>
    </location>
</feature>
<dbReference type="EMBL" id="JAHUTI010016170">
    <property type="protein sequence ID" value="MED6237517.1"/>
    <property type="molecule type" value="Genomic_DNA"/>
</dbReference>
<accession>A0ABU7AH81</accession>
<protein>
    <submittedName>
        <fullName evidence="3">Uncharacterized protein</fullName>
    </submittedName>
</protein>